<dbReference type="InterPro" id="IPR018212">
    <property type="entry name" value="Na/solute_symporter_CS"/>
</dbReference>
<keyword evidence="3" id="KW-0813">Transport</keyword>
<proteinExistence type="inferred from homology"/>
<comment type="similarity">
    <text evidence="2 13">Belongs to the sodium:solute symporter (SSF) (TC 2.A.21) family.</text>
</comment>
<evidence type="ECO:0000256" key="8">
    <source>
        <dbReference type="ARBA" id="ARBA00023065"/>
    </source>
</evidence>
<dbReference type="PROSITE" id="PS00456">
    <property type="entry name" value="NA_SOLUT_SYMP_1"/>
    <property type="match status" value="1"/>
</dbReference>
<keyword evidence="11" id="KW-0739">Sodium transport</keyword>
<feature type="transmembrane region" description="Helical" evidence="14">
    <location>
        <begin position="161"/>
        <end position="181"/>
    </location>
</feature>
<dbReference type="Gene3D" id="1.20.1730.10">
    <property type="entry name" value="Sodium/glucose cotransporter"/>
    <property type="match status" value="1"/>
</dbReference>
<protein>
    <submittedName>
        <fullName evidence="15">Solute carrier family 5 member 6a</fullName>
    </submittedName>
</protein>
<reference evidence="15" key="4">
    <citation type="submission" date="2025-09" db="UniProtKB">
        <authorList>
            <consortium name="Ensembl"/>
        </authorList>
    </citation>
    <scope>IDENTIFICATION</scope>
    <source>
        <strain evidence="15">HNI</strain>
    </source>
</reference>
<dbReference type="PROSITE" id="PS50283">
    <property type="entry name" value="NA_SOLUT_SYMP_3"/>
    <property type="match status" value="1"/>
</dbReference>
<feature type="transmembrane region" description="Helical" evidence="14">
    <location>
        <begin position="239"/>
        <end position="258"/>
    </location>
</feature>
<sequence length="732" mass="79297">MAAAVQMQFTKEDYVIFALLLVASTGIGLFYAFSGGRQRTTQEFLMADRSMSCLPVSLSLLATFQSAVAILGAPSEVYAFGTQYWFLGCSYFLGLLIPAHVFIPVFYRLRLSSAYEYLELRFNKTVRVCGTVTFIFQMVVYMGVVLYAPALALNAVTGFDLWGAVLAMGLVCTLYTALGGLKAVIWTDVFQTVVMFAGQLAVIVVGASQAGGMAEVWRKAMNGSRISGLDLNPDPLQRHTFWTLGVGGVFLMLALYGVNQAQVQRYLSSRSEKEAIMSCYVVFPCQQVVLCLGCLMGLVMFARYGEDSPLEKGYVQTTDQVSPGHSAHSCTLTDAGARSRTLVRAHGRWCALTDAGARAHGRWGALTDAGARSRTLVRAHGRWCALTDAGARSRTLVRALTDAGARSRTLVRAHGRWCALTDAGARSRTLVRALTDAGARSRTLVRAHGRWCALTDAGARSRTLVRAHGRWCALTSLGRAHGRLCALTDAGARAHGRWCALTDAGARSRTLVRAHDDAGARSRSLGALTDACARAHGRWCALTDAGARAHGRCARSRTLVARSRTLVRALTDAGARSRTLRARSRTLVARSRTLVARSRTLVRALTDACARAHGRWCARPRTLRARSRTLVARSRTLVARSRTLVRAPTDSARAPTDAARALTDAGARAQPVSVCADGAVLRHGRVQWPARPLRPLRGLFVQRSAQHHLVSIQLLSNSNHGGPHQASVSRHD</sequence>
<dbReference type="Proteomes" id="UP000265180">
    <property type="component" value="Chromosome 24"/>
</dbReference>
<evidence type="ECO:0000256" key="10">
    <source>
        <dbReference type="ARBA" id="ARBA00023180"/>
    </source>
</evidence>
<comment type="catalytic activity">
    <reaction evidence="12">
        <text>iodide(out) + 2 Na(+)(out) = iodide(in) + 2 Na(+)(in)</text>
        <dbReference type="Rhea" id="RHEA:71207"/>
        <dbReference type="ChEBI" id="CHEBI:16382"/>
        <dbReference type="ChEBI" id="CHEBI:29101"/>
    </reaction>
</comment>
<dbReference type="GO" id="GO:0006814">
    <property type="term" value="P:sodium ion transport"/>
    <property type="evidence" value="ECO:0007669"/>
    <property type="project" value="UniProtKB-KW"/>
</dbReference>
<keyword evidence="4" id="KW-1003">Cell membrane</keyword>
<dbReference type="AlphaFoldDB" id="A0A3P9K1D0"/>
<keyword evidence="8" id="KW-0406">Ion transport</keyword>
<feature type="transmembrane region" description="Helical" evidence="14">
    <location>
        <begin position="279"/>
        <end position="302"/>
    </location>
</feature>
<dbReference type="NCBIfam" id="TIGR00813">
    <property type="entry name" value="sss"/>
    <property type="match status" value="1"/>
</dbReference>
<keyword evidence="10" id="KW-0325">Glycoprotein</keyword>
<dbReference type="Pfam" id="PF00474">
    <property type="entry name" value="SSF"/>
    <property type="match status" value="1"/>
</dbReference>
<keyword evidence="5 14" id="KW-0812">Transmembrane</keyword>
<evidence type="ECO:0000256" key="7">
    <source>
        <dbReference type="ARBA" id="ARBA00023053"/>
    </source>
</evidence>
<dbReference type="Ensembl" id="ENSORLT00020011639.1">
    <property type="protein sequence ID" value="ENSORLP00020002246.1"/>
    <property type="gene ID" value="ENSORLG00020003029.1"/>
</dbReference>
<dbReference type="PANTHER" id="PTHR42985:SF2">
    <property type="entry name" value="SODIUM-DEPENDENT MULTIVITAMIN TRANSPORTER"/>
    <property type="match status" value="1"/>
</dbReference>
<keyword evidence="9 14" id="KW-0472">Membrane</keyword>
<evidence type="ECO:0000256" key="3">
    <source>
        <dbReference type="ARBA" id="ARBA00022448"/>
    </source>
</evidence>
<keyword evidence="7" id="KW-0915">Sodium</keyword>
<dbReference type="InterPro" id="IPR038377">
    <property type="entry name" value="Na/Glc_symporter_sf"/>
</dbReference>
<name>A0A3P9K1D0_ORYLA</name>
<evidence type="ECO:0000256" key="12">
    <source>
        <dbReference type="ARBA" id="ARBA00036099"/>
    </source>
</evidence>
<dbReference type="GO" id="GO:0015075">
    <property type="term" value="F:monoatomic ion transmembrane transporter activity"/>
    <property type="evidence" value="ECO:0007669"/>
    <property type="project" value="UniProtKB-ARBA"/>
</dbReference>
<feature type="transmembrane region" description="Helical" evidence="14">
    <location>
        <begin position="128"/>
        <end position="149"/>
    </location>
</feature>
<evidence type="ECO:0000256" key="2">
    <source>
        <dbReference type="ARBA" id="ARBA00006434"/>
    </source>
</evidence>
<reference evidence="15 16" key="2">
    <citation type="submission" date="2017-04" db="EMBL/GenBank/DDBJ databases">
        <title>CpG methylation of centromeres and impact of large insertions on vertebrate speciation.</title>
        <authorList>
            <person name="Ichikawa K."/>
            <person name="Yoshimura J."/>
            <person name="Morishita S."/>
        </authorList>
    </citation>
    <scope>NUCLEOTIDE SEQUENCE</scope>
    <source>
        <strain evidence="15 16">HNI</strain>
    </source>
</reference>
<reference evidence="15" key="3">
    <citation type="submission" date="2025-08" db="UniProtKB">
        <authorList>
            <consortium name="Ensembl"/>
        </authorList>
    </citation>
    <scope>IDENTIFICATION</scope>
    <source>
        <strain evidence="15">HNI</strain>
    </source>
</reference>
<comment type="subcellular location">
    <subcellularLocation>
        <location evidence="1">Cell membrane</location>
        <topology evidence="1">Multi-pass membrane protein</topology>
    </subcellularLocation>
</comment>
<feature type="transmembrane region" description="Helical" evidence="14">
    <location>
        <begin position="193"/>
        <end position="214"/>
    </location>
</feature>
<feature type="transmembrane region" description="Helical" evidence="14">
    <location>
        <begin position="14"/>
        <end position="33"/>
    </location>
</feature>
<feature type="transmembrane region" description="Helical" evidence="14">
    <location>
        <begin position="84"/>
        <end position="107"/>
    </location>
</feature>
<evidence type="ECO:0000256" key="14">
    <source>
        <dbReference type="SAM" id="Phobius"/>
    </source>
</evidence>
<dbReference type="InterPro" id="IPR051163">
    <property type="entry name" value="Sodium:Solute_Symporter_SSF"/>
</dbReference>
<dbReference type="GO" id="GO:0005886">
    <property type="term" value="C:plasma membrane"/>
    <property type="evidence" value="ECO:0007669"/>
    <property type="project" value="UniProtKB-SubCell"/>
</dbReference>
<evidence type="ECO:0000256" key="5">
    <source>
        <dbReference type="ARBA" id="ARBA00022692"/>
    </source>
</evidence>
<evidence type="ECO:0000256" key="11">
    <source>
        <dbReference type="ARBA" id="ARBA00023201"/>
    </source>
</evidence>
<organism evidence="15 16">
    <name type="scientific">Oryzias latipes</name>
    <name type="common">Japanese rice fish</name>
    <name type="synonym">Japanese killifish</name>
    <dbReference type="NCBI Taxonomy" id="8090"/>
    <lineage>
        <taxon>Eukaryota</taxon>
        <taxon>Metazoa</taxon>
        <taxon>Chordata</taxon>
        <taxon>Craniata</taxon>
        <taxon>Vertebrata</taxon>
        <taxon>Euteleostomi</taxon>
        <taxon>Actinopterygii</taxon>
        <taxon>Neopterygii</taxon>
        <taxon>Teleostei</taxon>
        <taxon>Neoteleostei</taxon>
        <taxon>Acanthomorphata</taxon>
        <taxon>Ovalentaria</taxon>
        <taxon>Atherinomorphae</taxon>
        <taxon>Beloniformes</taxon>
        <taxon>Adrianichthyidae</taxon>
        <taxon>Oryziinae</taxon>
        <taxon>Oryzias</taxon>
    </lineage>
</organism>
<evidence type="ECO:0000256" key="13">
    <source>
        <dbReference type="RuleBase" id="RU362091"/>
    </source>
</evidence>
<evidence type="ECO:0000256" key="9">
    <source>
        <dbReference type="ARBA" id="ARBA00023136"/>
    </source>
</evidence>
<dbReference type="PANTHER" id="PTHR42985">
    <property type="entry name" value="SODIUM-COUPLED MONOCARBOXYLATE TRANSPORTER"/>
    <property type="match status" value="1"/>
</dbReference>
<dbReference type="GO" id="GO:0098660">
    <property type="term" value="P:inorganic ion transmembrane transport"/>
    <property type="evidence" value="ECO:0007669"/>
    <property type="project" value="UniProtKB-ARBA"/>
</dbReference>
<reference key="1">
    <citation type="journal article" date="2007" name="Nature">
        <title>The medaka draft genome and insights into vertebrate genome evolution.</title>
        <authorList>
            <person name="Kasahara M."/>
            <person name="Naruse K."/>
            <person name="Sasaki S."/>
            <person name="Nakatani Y."/>
            <person name="Qu W."/>
            <person name="Ahsan B."/>
            <person name="Yamada T."/>
            <person name="Nagayasu Y."/>
            <person name="Doi K."/>
            <person name="Kasai Y."/>
            <person name="Jindo T."/>
            <person name="Kobayashi D."/>
            <person name="Shimada A."/>
            <person name="Toyoda A."/>
            <person name="Kuroki Y."/>
            <person name="Fujiyama A."/>
            <person name="Sasaki T."/>
            <person name="Shimizu A."/>
            <person name="Asakawa S."/>
            <person name="Shimizu N."/>
            <person name="Hashimoto S."/>
            <person name="Yang J."/>
            <person name="Lee Y."/>
            <person name="Matsushima K."/>
            <person name="Sugano S."/>
            <person name="Sakaizumi M."/>
            <person name="Narita T."/>
            <person name="Ohishi K."/>
            <person name="Haga S."/>
            <person name="Ohta F."/>
            <person name="Nomoto H."/>
            <person name="Nogata K."/>
            <person name="Morishita T."/>
            <person name="Endo T."/>
            <person name="Shin-I T."/>
            <person name="Takeda H."/>
            <person name="Morishita S."/>
            <person name="Kohara Y."/>
        </authorList>
    </citation>
    <scope>NUCLEOTIDE SEQUENCE [LARGE SCALE GENOMIC DNA]</scope>
    <source>
        <strain>Hd-rR</strain>
    </source>
</reference>
<feature type="transmembrane region" description="Helical" evidence="14">
    <location>
        <begin position="53"/>
        <end position="72"/>
    </location>
</feature>
<accession>A0A3P9K1D0</accession>
<dbReference type="InterPro" id="IPR001734">
    <property type="entry name" value="Na/solute_symporter"/>
</dbReference>
<evidence type="ECO:0000256" key="1">
    <source>
        <dbReference type="ARBA" id="ARBA00004651"/>
    </source>
</evidence>
<evidence type="ECO:0000256" key="4">
    <source>
        <dbReference type="ARBA" id="ARBA00022475"/>
    </source>
</evidence>
<keyword evidence="6 14" id="KW-1133">Transmembrane helix</keyword>
<evidence type="ECO:0000313" key="15">
    <source>
        <dbReference type="Ensembl" id="ENSORLP00020002246.1"/>
    </source>
</evidence>
<evidence type="ECO:0000313" key="16">
    <source>
        <dbReference type="Proteomes" id="UP000265180"/>
    </source>
</evidence>
<evidence type="ECO:0000256" key="6">
    <source>
        <dbReference type="ARBA" id="ARBA00022989"/>
    </source>
</evidence>